<sequence>MAQKLELTWIGKGEQPKLEPRILLEDPELSYHAKERVTENDIFDNRLIFGDNLLALKALEQEFTGKIKCIYIDPPYNTGNAFEHYDDGLEHSIWLNLMKARLEVIRNLISEDGSLWISIDDDEAHYLKVVCDEIFGRKNFVCSIIWQKKFSPSNDAKFISDSHDYILVYAKNKDLWKRNLLPRTTESNSRYKNPDNDPRGPWTSGDLSVKTYSEEYDYPITTPSGRVVYPPKGSCWRIPKSKFEELVKDNRIWFGEKGNNVPRLKRFLSEVQEGIVPKTLWLRDEVGDNQEAKREVKKFNEQDVFATPKPERLIQRILQIATNEGDWVLDSFAGSGTTGAVAHKMGRRWIMIELGEHCHTHIIPRMKRVIDGTDQGGISKAVNWQGGGGFRYYKLAPSLLKKDKFGNWIINPEYNAEMLAEAMCKHEGFTYNPDPHVFWKQGQSTENDFIFTTTQLVTHQMVAGIVEQMKENETLLICCKAYNVNVDEFPQITIKKIPQAILNKCEFGRDDYSLNVNNLPMKEREPEQLELF</sequence>
<dbReference type="PIRSF" id="PIRSF015855">
    <property type="entry name" value="TypeIII_Mtase_mKpnI"/>
    <property type="match status" value="1"/>
</dbReference>
<gene>
    <name evidence="8" type="ORF">SAMN05216169_104812</name>
</gene>
<dbReference type="SUPFAM" id="SSF53335">
    <property type="entry name" value="S-adenosyl-L-methionine-dependent methyltransferases"/>
    <property type="match status" value="1"/>
</dbReference>
<evidence type="ECO:0000256" key="3">
    <source>
        <dbReference type="ARBA" id="ARBA00022679"/>
    </source>
</evidence>
<dbReference type="InterPro" id="IPR029063">
    <property type="entry name" value="SAM-dependent_MTases_sf"/>
</dbReference>
<dbReference type="InterPro" id="IPR002052">
    <property type="entry name" value="DNA_methylase_N6_adenine_CS"/>
</dbReference>
<keyword evidence="9" id="KW-1185">Reference proteome</keyword>
<dbReference type="GO" id="GO:0009307">
    <property type="term" value="P:DNA restriction-modification system"/>
    <property type="evidence" value="ECO:0007669"/>
    <property type="project" value="UniProtKB-KW"/>
</dbReference>
<dbReference type="Proteomes" id="UP000198979">
    <property type="component" value="Unassembled WGS sequence"/>
</dbReference>
<evidence type="ECO:0000313" key="9">
    <source>
        <dbReference type="Proteomes" id="UP000198979"/>
    </source>
</evidence>
<protein>
    <submittedName>
        <fullName evidence="8">Adenine-specific DNA-methyltransferase</fullName>
    </submittedName>
</protein>
<dbReference type="GO" id="GO:0032259">
    <property type="term" value="P:methylation"/>
    <property type="evidence" value="ECO:0007669"/>
    <property type="project" value="UniProtKB-KW"/>
</dbReference>
<evidence type="ECO:0000256" key="6">
    <source>
        <dbReference type="SAM" id="MobiDB-lite"/>
    </source>
</evidence>
<dbReference type="Pfam" id="PF01555">
    <property type="entry name" value="N6_N4_Mtase"/>
    <property type="match status" value="1"/>
</dbReference>
<feature type="region of interest" description="Disordered" evidence="6">
    <location>
        <begin position="186"/>
        <end position="206"/>
    </location>
</feature>
<dbReference type="PROSITE" id="PS00092">
    <property type="entry name" value="N6_MTASE"/>
    <property type="match status" value="1"/>
</dbReference>
<evidence type="ECO:0000256" key="2">
    <source>
        <dbReference type="ARBA" id="ARBA00022603"/>
    </source>
</evidence>
<evidence type="ECO:0000256" key="1">
    <source>
        <dbReference type="ARBA" id="ARBA00006594"/>
    </source>
</evidence>
<dbReference type="OrthoDB" id="9800801at2"/>
<dbReference type="PRINTS" id="PR00506">
    <property type="entry name" value="D21N6MTFRASE"/>
</dbReference>
<dbReference type="EMBL" id="FOJQ01000048">
    <property type="protein sequence ID" value="SFA55612.1"/>
    <property type="molecule type" value="Genomic_DNA"/>
</dbReference>
<keyword evidence="5" id="KW-0680">Restriction system</keyword>
<organism evidence="8 9">
    <name type="scientific">Anoxybacillus pushchinoensis</name>
    <dbReference type="NCBI Taxonomy" id="150248"/>
    <lineage>
        <taxon>Bacteria</taxon>
        <taxon>Bacillati</taxon>
        <taxon>Bacillota</taxon>
        <taxon>Bacilli</taxon>
        <taxon>Bacillales</taxon>
        <taxon>Anoxybacillaceae</taxon>
        <taxon>Anoxybacillus</taxon>
    </lineage>
</organism>
<dbReference type="RefSeq" id="WP_091704305.1">
    <property type="nucleotide sequence ID" value="NZ_FOJQ01000048.1"/>
</dbReference>
<dbReference type="InterPro" id="IPR002295">
    <property type="entry name" value="N4/N6-MTase_EcoPI_Mod-like"/>
</dbReference>
<dbReference type="STRING" id="150248.SAMN05216169_104812"/>
<dbReference type="GO" id="GO:0003677">
    <property type="term" value="F:DNA binding"/>
    <property type="evidence" value="ECO:0007669"/>
    <property type="project" value="InterPro"/>
</dbReference>
<reference evidence="9" key="1">
    <citation type="submission" date="2016-10" db="EMBL/GenBank/DDBJ databases">
        <authorList>
            <person name="Varghese N."/>
            <person name="Submissions S."/>
        </authorList>
    </citation>
    <scope>NUCLEOTIDE SEQUENCE [LARGE SCALE GENOMIC DNA]</scope>
    <source>
        <strain evidence="9">K1</strain>
    </source>
</reference>
<keyword evidence="3 8" id="KW-0808">Transferase</keyword>
<keyword evidence="4" id="KW-0949">S-adenosyl-L-methionine</keyword>
<name>A0A1I0TV73_9BACL</name>
<feature type="domain" description="DNA methylase N-4/N-6" evidence="7">
    <location>
        <begin position="67"/>
        <end position="360"/>
    </location>
</feature>
<evidence type="ECO:0000259" key="7">
    <source>
        <dbReference type="Pfam" id="PF01555"/>
    </source>
</evidence>
<dbReference type="GO" id="GO:0008170">
    <property type="term" value="F:N-methyltransferase activity"/>
    <property type="evidence" value="ECO:0007669"/>
    <property type="project" value="InterPro"/>
</dbReference>
<proteinExistence type="inferred from homology"/>
<dbReference type="Gene3D" id="3.40.50.150">
    <property type="entry name" value="Vaccinia Virus protein VP39"/>
    <property type="match status" value="1"/>
</dbReference>
<dbReference type="InterPro" id="IPR002941">
    <property type="entry name" value="DNA_methylase_N4/N6"/>
</dbReference>
<dbReference type="AlphaFoldDB" id="A0A1I0TV73"/>
<comment type="similarity">
    <text evidence="1">Belongs to the N(4)/N(6)-methyltransferase family.</text>
</comment>
<evidence type="ECO:0000313" key="8">
    <source>
        <dbReference type="EMBL" id="SFA55612.1"/>
    </source>
</evidence>
<keyword evidence="2 8" id="KW-0489">Methyltransferase</keyword>
<accession>A0A1I0TV73</accession>
<evidence type="ECO:0000256" key="5">
    <source>
        <dbReference type="ARBA" id="ARBA00022747"/>
    </source>
</evidence>
<evidence type="ECO:0000256" key="4">
    <source>
        <dbReference type="ARBA" id="ARBA00022691"/>
    </source>
</evidence>